<sequence>MNNSAPFRSNINERKTQRLRPTHFIAIPLNTNQTILNNLSRFQNAILQLSNSRQGTETNRIRGLDPSIVIDPRRFHFTLGVMALEDPAPTPSPTTSTHRPTLTVESALALLRSLKPALSKIISGSVDGSVDGNLNHNTPNLQQTQRSTTTVPPLRVILDRIDIMDPVAPPSTKSREGESGKRDSGVRAAEVSVAGLQKGAPNVLHHGENDIGEIWSRVLYMAPSLVGVEGEKLRLISDLVHQTFKREGYVTDTRPLKLHCTVLNASHRRPPRFRGDPFSYSDILKSGILSYLSPTSNAPPPNQITTNASSTGIPNASLNSTTSLGSHPKTPERSKSRPNAKRSSAPPLPVPIDFRDEVGVQEIGLWIMGSRGPNNEYVSCGGVKLG</sequence>
<evidence type="ECO:0000313" key="3">
    <source>
        <dbReference type="EMBL" id="KAF9461564.1"/>
    </source>
</evidence>
<dbReference type="GO" id="GO:0006307">
    <property type="term" value="P:DNA alkylation repair"/>
    <property type="evidence" value="ECO:0007669"/>
    <property type="project" value="InterPro"/>
</dbReference>
<keyword evidence="4" id="KW-1185">Reference proteome</keyword>
<feature type="compositionally biased region" description="Polar residues" evidence="1">
    <location>
        <begin position="303"/>
        <end position="325"/>
    </location>
</feature>
<dbReference type="AlphaFoldDB" id="A0A9P5Y3F6"/>
<dbReference type="EMBL" id="MU150282">
    <property type="protein sequence ID" value="KAF9461564.1"/>
    <property type="molecule type" value="Genomic_DNA"/>
</dbReference>
<evidence type="ECO:0000259" key="2">
    <source>
        <dbReference type="Pfam" id="PF10469"/>
    </source>
</evidence>
<feature type="region of interest" description="Disordered" evidence="1">
    <location>
        <begin position="294"/>
        <end position="353"/>
    </location>
</feature>
<accession>A0A9P5Y3F6</accession>
<dbReference type="GO" id="GO:0005634">
    <property type="term" value="C:nucleus"/>
    <property type="evidence" value="ECO:0007669"/>
    <property type="project" value="TreeGrafter"/>
</dbReference>
<dbReference type="PANTHER" id="PTHR13360">
    <property type="entry name" value="ACTIVATING SIGNAL COINTEGRATOR 1 COMPLEX SUBUNIT 1"/>
    <property type="match status" value="1"/>
</dbReference>
<dbReference type="InterPro" id="IPR009210">
    <property type="entry name" value="ASCC1"/>
</dbReference>
<reference evidence="3" key="1">
    <citation type="submission" date="2020-11" db="EMBL/GenBank/DDBJ databases">
        <authorList>
            <consortium name="DOE Joint Genome Institute"/>
            <person name="Ahrendt S."/>
            <person name="Riley R."/>
            <person name="Andreopoulos W."/>
            <person name="Labutti K."/>
            <person name="Pangilinan J."/>
            <person name="Ruiz-Duenas F.J."/>
            <person name="Barrasa J.M."/>
            <person name="Sanchez-Garcia M."/>
            <person name="Camarero S."/>
            <person name="Miyauchi S."/>
            <person name="Serrano A."/>
            <person name="Linde D."/>
            <person name="Babiker R."/>
            <person name="Drula E."/>
            <person name="Ayuso-Fernandez I."/>
            <person name="Pacheco R."/>
            <person name="Padilla G."/>
            <person name="Ferreira P."/>
            <person name="Barriuso J."/>
            <person name="Kellner H."/>
            <person name="Castanera R."/>
            <person name="Alfaro M."/>
            <person name="Ramirez L."/>
            <person name="Pisabarro A.G."/>
            <person name="Kuo A."/>
            <person name="Tritt A."/>
            <person name="Lipzen A."/>
            <person name="He G."/>
            <person name="Yan M."/>
            <person name="Ng V."/>
            <person name="Cullen D."/>
            <person name="Martin F."/>
            <person name="Rosso M.-N."/>
            <person name="Henrissat B."/>
            <person name="Hibbett D."/>
            <person name="Martinez A.T."/>
            <person name="Grigoriev I.V."/>
        </authorList>
    </citation>
    <scope>NUCLEOTIDE SEQUENCE</scope>
    <source>
        <strain evidence="3">CBS 247.69</strain>
    </source>
</reference>
<gene>
    <name evidence="3" type="ORF">BDZ94DRAFT_1323243</name>
</gene>
<feature type="domain" description="A-kinase anchor protein 7-like phosphoesterase" evidence="2">
    <location>
        <begin position="21"/>
        <end position="88"/>
    </location>
</feature>
<dbReference type="PANTHER" id="PTHR13360:SF1">
    <property type="entry name" value="ACTIVATING SIGNAL COINTEGRATOR 1 COMPLEX SUBUNIT 1"/>
    <property type="match status" value="1"/>
</dbReference>
<evidence type="ECO:0000256" key="1">
    <source>
        <dbReference type="SAM" id="MobiDB-lite"/>
    </source>
</evidence>
<feature type="region of interest" description="Disordered" evidence="1">
    <location>
        <begin position="165"/>
        <end position="187"/>
    </location>
</feature>
<name>A0A9P5Y3F6_9AGAR</name>
<dbReference type="Proteomes" id="UP000807353">
    <property type="component" value="Unassembled WGS sequence"/>
</dbReference>
<protein>
    <recommendedName>
        <fullName evidence="2">A-kinase anchor protein 7-like phosphoesterase domain-containing protein</fullName>
    </recommendedName>
</protein>
<dbReference type="OrthoDB" id="277832at2759"/>
<organism evidence="3 4">
    <name type="scientific">Collybia nuda</name>
    <dbReference type="NCBI Taxonomy" id="64659"/>
    <lineage>
        <taxon>Eukaryota</taxon>
        <taxon>Fungi</taxon>
        <taxon>Dikarya</taxon>
        <taxon>Basidiomycota</taxon>
        <taxon>Agaricomycotina</taxon>
        <taxon>Agaricomycetes</taxon>
        <taxon>Agaricomycetidae</taxon>
        <taxon>Agaricales</taxon>
        <taxon>Tricholomatineae</taxon>
        <taxon>Clitocybaceae</taxon>
        <taxon>Collybia</taxon>
    </lineage>
</organism>
<dbReference type="Gene3D" id="3.90.1140.10">
    <property type="entry name" value="Cyclic phosphodiesterase"/>
    <property type="match status" value="1"/>
</dbReference>
<dbReference type="InterPro" id="IPR019510">
    <property type="entry name" value="AKAP7-like_phosphoesterase"/>
</dbReference>
<comment type="caution">
    <text evidence="3">The sequence shown here is derived from an EMBL/GenBank/DDBJ whole genome shotgun (WGS) entry which is preliminary data.</text>
</comment>
<evidence type="ECO:0000313" key="4">
    <source>
        <dbReference type="Proteomes" id="UP000807353"/>
    </source>
</evidence>
<dbReference type="Pfam" id="PF10469">
    <property type="entry name" value="AKAP7_NLS"/>
    <property type="match status" value="1"/>
</dbReference>
<dbReference type="GO" id="GO:0006355">
    <property type="term" value="P:regulation of DNA-templated transcription"/>
    <property type="evidence" value="ECO:0007669"/>
    <property type="project" value="TreeGrafter"/>
</dbReference>
<proteinExistence type="predicted"/>
<feature type="compositionally biased region" description="Basic and acidic residues" evidence="1">
    <location>
        <begin position="173"/>
        <end position="185"/>
    </location>
</feature>